<feature type="compositionally biased region" description="Low complexity" evidence="1">
    <location>
        <begin position="170"/>
        <end position="182"/>
    </location>
</feature>
<feature type="region of interest" description="Disordered" evidence="1">
    <location>
        <begin position="338"/>
        <end position="391"/>
    </location>
</feature>
<proteinExistence type="predicted"/>
<evidence type="ECO:0000313" key="4">
    <source>
        <dbReference type="EMBL" id="EQC30863.1"/>
    </source>
</evidence>
<dbReference type="CDD" id="cd05379">
    <property type="entry name" value="CAP_bacterial"/>
    <property type="match status" value="3"/>
</dbReference>
<dbReference type="Gene3D" id="3.40.33.10">
    <property type="entry name" value="CAP"/>
    <property type="match status" value="3"/>
</dbReference>
<evidence type="ECO:0000256" key="2">
    <source>
        <dbReference type="SAM" id="SignalP"/>
    </source>
</evidence>
<gene>
    <name evidence="4" type="ORF">SDRG_11345</name>
</gene>
<dbReference type="STRING" id="1156394.T0RF06"/>
<dbReference type="PANTHER" id="PTHR31157">
    <property type="entry name" value="SCP DOMAIN-CONTAINING PROTEIN"/>
    <property type="match status" value="1"/>
</dbReference>
<organism evidence="4 5">
    <name type="scientific">Saprolegnia diclina (strain VS20)</name>
    <dbReference type="NCBI Taxonomy" id="1156394"/>
    <lineage>
        <taxon>Eukaryota</taxon>
        <taxon>Sar</taxon>
        <taxon>Stramenopiles</taxon>
        <taxon>Oomycota</taxon>
        <taxon>Saprolegniomycetes</taxon>
        <taxon>Saprolegniales</taxon>
        <taxon>Saprolegniaceae</taxon>
        <taxon>Saprolegnia</taxon>
    </lineage>
</organism>
<accession>T0RF06</accession>
<dbReference type="SUPFAM" id="SSF55797">
    <property type="entry name" value="PR-1-like"/>
    <property type="match status" value="3"/>
</dbReference>
<feature type="region of interest" description="Disordered" evidence="1">
    <location>
        <begin position="144"/>
        <end position="210"/>
    </location>
</feature>
<protein>
    <recommendedName>
        <fullName evidence="3">SCP domain-containing protein</fullName>
    </recommendedName>
</protein>
<feature type="domain" description="SCP" evidence="3">
    <location>
        <begin position="218"/>
        <end position="322"/>
    </location>
</feature>
<dbReference type="GeneID" id="19952072"/>
<keyword evidence="2" id="KW-0732">Signal</keyword>
<name>T0RF06_SAPDV</name>
<sequence>MRFGYLVAALVASASAMTEASDFVQQLFELHNKERQKNGVAPFTCLDSQLSSLSADHVKYEVSIDNINHDGFSERCQKVGNVACGENTLYDFVGDPTKFTESWMNSPGHRKNILNGEYKHVGFAVQRGSSGKWFATAFFTNTNPKAGTCGGGNNNNTPTRGPAPSPAPWTAPTQAPWSAPTRAPSPAPWTAPTQAPWSAPTQPPSSPTAASDFAQQLFDLHNQERRKNGLPAYDCLDTQLSQLSMDHVKYEISIDNINHNGFSERCQQIGNVVCSENTLYDFVGDAAKFTESWMNSPGHRKNILGRDYKHAGFAVQKGPSGKWFATAMFTDSNPRSDVCANKKGQQAATPAPWSQAPSRPTQAPWTRPTRGPSTPVPTTRATPTPTQSTTPAGADEVVKQLFRFHNEERIKNGLPAFACLNSKLNALSMDHVNYEIRAGKISHDNFSHRCAAAGNNGACGENTLYNYDGDARGMTTQWMNSPGHRKNILNREYNTVGFAVKKASDGRFYATTIFTHDERRCQ</sequence>
<evidence type="ECO:0000256" key="1">
    <source>
        <dbReference type="SAM" id="MobiDB-lite"/>
    </source>
</evidence>
<dbReference type="RefSeq" id="XP_008615601.1">
    <property type="nucleotide sequence ID" value="XM_008617379.1"/>
</dbReference>
<feature type="chain" id="PRO_5004571265" description="SCP domain-containing protein" evidence="2">
    <location>
        <begin position="21"/>
        <end position="522"/>
    </location>
</feature>
<evidence type="ECO:0000313" key="5">
    <source>
        <dbReference type="Proteomes" id="UP000030762"/>
    </source>
</evidence>
<dbReference type="InterPro" id="IPR014044">
    <property type="entry name" value="CAP_dom"/>
</dbReference>
<reference evidence="4 5" key="1">
    <citation type="submission" date="2012-04" db="EMBL/GenBank/DDBJ databases">
        <title>The Genome Sequence of Saprolegnia declina VS20.</title>
        <authorList>
            <consortium name="The Broad Institute Genome Sequencing Platform"/>
            <person name="Russ C."/>
            <person name="Nusbaum C."/>
            <person name="Tyler B."/>
            <person name="van West P."/>
            <person name="Dieguez-Uribeondo J."/>
            <person name="de Bruijn I."/>
            <person name="Tripathy S."/>
            <person name="Jiang R."/>
            <person name="Young S.K."/>
            <person name="Zeng Q."/>
            <person name="Gargeya S."/>
            <person name="Fitzgerald M."/>
            <person name="Haas B."/>
            <person name="Abouelleil A."/>
            <person name="Alvarado L."/>
            <person name="Arachchi H.M."/>
            <person name="Berlin A."/>
            <person name="Chapman S.B."/>
            <person name="Goldberg J."/>
            <person name="Griggs A."/>
            <person name="Gujja S."/>
            <person name="Hansen M."/>
            <person name="Howarth C."/>
            <person name="Imamovic A."/>
            <person name="Larimer J."/>
            <person name="McCowen C."/>
            <person name="Montmayeur A."/>
            <person name="Murphy C."/>
            <person name="Neiman D."/>
            <person name="Pearson M."/>
            <person name="Priest M."/>
            <person name="Roberts A."/>
            <person name="Saif S."/>
            <person name="Shea T."/>
            <person name="Sisk P."/>
            <person name="Sykes S."/>
            <person name="Wortman J."/>
            <person name="Nusbaum C."/>
            <person name="Birren B."/>
        </authorList>
    </citation>
    <scope>NUCLEOTIDE SEQUENCE [LARGE SCALE GENOMIC DNA]</scope>
    <source>
        <strain evidence="4 5">VS20</strain>
    </source>
</reference>
<dbReference type="Pfam" id="PF00188">
    <property type="entry name" value="CAP"/>
    <property type="match status" value="3"/>
</dbReference>
<feature type="compositionally biased region" description="Low complexity" evidence="1">
    <location>
        <begin position="372"/>
        <end position="391"/>
    </location>
</feature>
<evidence type="ECO:0000259" key="3">
    <source>
        <dbReference type="Pfam" id="PF00188"/>
    </source>
</evidence>
<feature type="signal peptide" evidence="2">
    <location>
        <begin position="1"/>
        <end position="20"/>
    </location>
</feature>
<feature type="domain" description="SCP" evidence="3">
    <location>
        <begin position="29"/>
        <end position="132"/>
    </location>
</feature>
<dbReference type="VEuPathDB" id="FungiDB:SDRG_11345"/>
<dbReference type="AlphaFoldDB" id="T0RF06"/>
<feature type="compositionally biased region" description="Low complexity" evidence="1">
    <location>
        <begin position="190"/>
        <end position="200"/>
    </location>
</feature>
<dbReference type="InParanoid" id="T0RF06"/>
<feature type="compositionally biased region" description="Polar residues" evidence="1">
    <location>
        <begin position="355"/>
        <end position="364"/>
    </location>
</feature>
<dbReference type="OrthoDB" id="74934at2759"/>
<feature type="domain" description="SCP" evidence="3">
    <location>
        <begin position="403"/>
        <end position="511"/>
    </location>
</feature>
<dbReference type="InterPro" id="IPR035940">
    <property type="entry name" value="CAP_sf"/>
</dbReference>
<keyword evidence="5" id="KW-1185">Reference proteome</keyword>
<dbReference type="PANTHER" id="PTHR31157:SF1">
    <property type="entry name" value="SCP DOMAIN-CONTAINING PROTEIN"/>
    <property type="match status" value="1"/>
</dbReference>
<dbReference type="Proteomes" id="UP000030762">
    <property type="component" value="Unassembled WGS sequence"/>
</dbReference>
<dbReference type="eggNOG" id="ENOG502S9B6">
    <property type="taxonomic scope" value="Eukaryota"/>
</dbReference>
<dbReference type="EMBL" id="JH767172">
    <property type="protein sequence ID" value="EQC30863.1"/>
    <property type="molecule type" value="Genomic_DNA"/>
</dbReference>